<evidence type="ECO:0000256" key="1">
    <source>
        <dbReference type="SAM" id="Phobius"/>
    </source>
</evidence>
<evidence type="ECO:0000313" key="2">
    <source>
        <dbReference type="EMBL" id="DAD69425.1"/>
    </source>
</evidence>
<organism evidence="2">
    <name type="scientific">Myoviridae sp. ctVDo27</name>
    <dbReference type="NCBI Taxonomy" id="2823548"/>
    <lineage>
        <taxon>Viruses</taxon>
        <taxon>Duplodnaviria</taxon>
        <taxon>Heunggongvirae</taxon>
        <taxon>Uroviricota</taxon>
        <taxon>Caudoviricetes</taxon>
    </lineage>
</organism>
<accession>A0A8S5LHU5</accession>
<dbReference type="EMBL" id="BK014720">
    <property type="protein sequence ID" value="DAD69425.1"/>
    <property type="molecule type" value="Genomic_DNA"/>
</dbReference>
<keyword evidence="1" id="KW-1133">Transmembrane helix</keyword>
<reference evidence="2" key="1">
    <citation type="journal article" date="2021" name="Proc. Natl. Acad. Sci. U.S.A.">
        <title>A Catalog of Tens of Thousands of Viruses from Human Metagenomes Reveals Hidden Associations with Chronic Diseases.</title>
        <authorList>
            <person name="Tisza M.J."/>
            <person name="Buck C.B."/>
        </authorList>
    </citation>
    <scope>NUCLEOTIDE SEQUENCE</scope>
    <source>
        <strain evidence="2">CtVDo27</strain>
    </source>
</reference>
<sequence length="38" mass="4393">MFNGIIHPVSVIFLCVKFTLFVLLPLRLTAHKKKIINQ</sequence>
<keyword evidence="1" id="KW-0812">Transmembrane</keyword>
<name>A0A8S5LHU5_9CAUD</name>
<proteinExistence type="predicted"/>
<feature type="transmembrane region" description="Helical" evidence="1">
    <location>
        <begin position="6"/>
        <end position="26"/>
    </location>
</feature>
<keyword evidence="1" id="KW-0472">Membrane</keyword>
<protein>
    <submittedName>
        <fullName evidence="2">Uncharacterized protein</fullName>
    </submittedName>
</protein>